<dbReference type="InterPro" id="IPR043502">
    <property type="entry name" value="DNA/RNA_pol_sf"/>
</dbReference>
<evidence type="ECO:0000259" key="5">
    <source>
        <dbReference type="PROSITE" id="PS50878"/>
    </source>
</evidence>
<dbReference type="InterPro" id="IPR041588">
    <property type="entry name" value="Integrase_H2C2"/>
</dbReference>
<feature type="domain" description="Reverse transcriptase" evidence="5">
    <location>
        <begin position="815"/>
        <end position="995"/>
    </location>
</feature>
<dbReference type="Gene3D" id="3.30.70.270">
    <property type="match status" value="1"/>
</dbReference>
<dbReference type="PANTHER" id="PTHR37984:SF15">
    <property type="entry name" value="INTEGRASE CATALYTIC DOMAIN-CONTAINING PROTEIN"/>
    <property type="match status" value="1"/>
</dbReference>
<evidence type="ECO:0000256" key="2">
    <source>
        <dbReference type="PROSITE-ProRule" id="PRU00047"/>
    </source>
</evidence>
<evidence type="ECO:0000313" key="8">
    <source>
        <dbReference type="Proteomes" id="UP001321473"/>
    </source>
</evidence>
<name>A0AAQ4FJZ3_AMBAM</name>
<feature type="region of interest" description="Disordered" evidence="3">
    <location>
        <begin position="973"/>
        <end position="1027"/>
    </location>
</feature>
<sequence length="1027" mass="115098">MATFLKEKTAGDQNELLQRADNYVTARGSTYFGRRELKREDRPVDKSSDAGRKGHQGKPLPAAVSSTPRCYICARPGHVAAHCKESRRNPEQGNRARPGAKDVSACIQNGYLELKDGQFLPVVNLGRAQESGVLPVVEGLIAGQRIKVLRDTGCNIVIVNRDLVTKSQLTGRHRAVYLVDRSVKTLPEARIQVDTPYYRGEVLAGCMESPLFDLILGNIDGARHPSEPDATWRGIALSIEGAEAGASDPVQGQPSTPDEPAPAAAVTTRQQSRQQSSETFRKLRVPTAMAEVTPTQISRDQQADETLRRCFQMQREEGKVRCKGGGSYTFLLRDDMLYRQFLPESGSGTLQLVVPFQHRNKVLRLAHCGLMAGHLGHKKTCDRILADFFWPGVHGDASRFVASCDSCQKTAPRGSVKKVPLEKMPLVDTPFRRVAIDIIGPLKPTTRKGNRYIMTLVDYATRFPEAVALPSIETERVAEALLQIFARVGVPEEMLSDRGSNFTSELMAEVGRLLSLRLQTTSPYHPMANGLVERLNGTLKKMLRRMCTEQPKEWDRFIEPLLFAYREVPQASTGFSPFELLYGRNVRGPLTILKELWTGDKLEEETKTAYQYVIDLRERLETTCQMAHEALEEAGERYKRYYDRGSKSRALQVGDQVLLLLPTEHNKLTMKRKGPYVVKGKKGEVDYVVDVEGNPKTFHVNMLKKYFSRVPETDSHVPVVAAVASNIDDGALVWPLGKQADHRDVAASEKLTPPQAQELRSLISRHKELFSDRPGYTTWAVCNLTTTTNKPIQVKQYPLPFAVRQEVEREVAAMLRMGVIEKSRSPYNAPTVLIKKPDGSNRFCVDFRRLNEVLVADAEPIPRADCLIAEVGGKKFFSKMDLAKGYWQVPLDDHSREKTAFSAPSGLYQFRNMPFGIKTAPAVFAKLMRKLLDGIDNVYHYYDDLLVATESWEDHVKALEQVLTRIRDDHTPEEMRTRRRSTVFSRSHDWKGDPWPDGINTGQDPPSPTTDNQTPSTSLFGPSGILS</sequence>
<comment type="caution">
    <text evidence="7">The sequence shown here is derived from an EMBL/GenBank/DDBJ whole genome shotgun (WGS) entry which is preliminary data.</text>
</comment>
<evidence type="ECO:0000259" key="4">
    <source>
        <dbReference type="PROSITE" id="PS50158"/>
    </source>
</evidence>
<protein>
    <recommendedName>
        <fullName evidence="1">RNA-directed DNA polymerase</fullName>
        <ecNumber evidence="1">2.7.7.49</ecNumber>
    </recommendedName>
</protein>
<dbReference type="FunFam" id="3.30.420.10:FF:000032">
    <property type="entry name" value="Retrovirus-related Pol polyprotein from transposon 297-like Protein"/>
    <property type="match status" value="1"/>
</dbReference>
<dbReference type="PROSITE" id="PS50158">
    <property type="entry name" value="ZF_CCHC"/>
    <property type="match status" value="1"/>
</dbReference>
<dbReference type="PANTHER" id="PTHR37984">
    <property type="entry name" value="PROTEIN CBG26694"/>
    <property type="match status" value="1"/>
</dbReference>
<dbReference type="Gene3D" id="3.10.10.10">
    <property type="entry name" value="HIV Type 1 Reverse Transcriptase, subunit A, domain 1"/>
    <property type="match status" value="1"/>
</dbReference>
<dbReference type="CDD" id="cd01647">
    <property type="entry name" value="RT_LTR"/>
    <property type="match status" value="1"/>
</dbReference>
<evidence type="ECO:0000259" key="6">
    <source>
        <dbReference type="PROSITE" id="PS50994"/>
    </source>
</evidence>
<feature type="compositionally biased region" description="Basic and acidic residues" evidence="3">
    <location>
        <begin position="33"/>
        <end position="52"/>
    </location>
</feature>
<evidence type="ECO:0000313" key="7">
    <source>
        <dbReference type="EMBL" id="KAK8787559.1"/>
    </source>
</evidence>
<dbReference type="Pfam" id="PF00665">
    <property type="entry name" value="rve"/>
    <property type="match status" value="1"/>
</dbReference>
<dbReference type="Pfam" id="PF00078">
    <property type="entry name" value="RVT_1"/>
    <property type="match status" value="1"/>
</dbReference>
<dbReference type="Pfam" id="PF17921">
    <property type="entry name" value="Integrase_H2C2"/>
    <property type="match status" value="1"/>
</dbReference>
<dbReference type="Proteomes" id="UP001321473">
    <property type="component" value="Unassembled WGS sequence"/>
</dbReference>
<feature type="domain" description="Integrase catalytic" evidence="6">
    <location>
        <begin position="426"/>
        <end position="585"/>
    </location>
</feature>
<accession>A0AAQ4FJZ3</accession>
<dbReference type="SUPFAM" id="SSF53098">
    <property type="entry name" value="Ribonuclease H-like"/>
    <property type="match status" value="1"/>
</dbReference>
<dbReference type="GO" id="GO:0003676">
    <property type="term" value="F:nucleic acid binding"/>
    <property type="evidence" value="ECO:0007669"/>
    <property type="project" value="InterPro"/>
</dbReference>
<dbReference type="InterPro" id="IPR012337">
    <property type="entry name" value="RNaseH-like_sf"/>
</dbReference>
<gene>
    <name evidence="7" type="ORF">V5799_022666</name>
</gene>
<dbReference type="InterPro" id="IPR001584">
    <property type="entry name" value="Integrase_cat-core"/>
</dbReference>
<dbReference type="EMBL" id="JARKHS020001706">
    <property type="protein sequence ID" value="KAK8787559.1"/>
    <property type="molecule type" value="Genomic_DNA"/>
</dbReference>
<dbReference type="PROSITE" id="PS50994">
    <property type="entry name" value="INTEGRASE"/>
    <property type="match status" value="1"/>
</dbReference>
<feature type="compositionally biased region" description="Polar residues" evidence="3">
    <location>
        <begin position="1000"/>
        <end position="1027"/>
    </location>
</feature>
<keyword evidence="8" id="KW-1185">Reference proteome</keyword>
<feature type="domain" description="CCHC-type" evidence="4">
    <location>
        <begin position="69"/>
        <end position="85"/>
    </location>
</feature>
<dbReference type="InterPro" id="IPR000477">
    <property type="entry name" value="RT_dom"/>
</dbReference>
<reference evidence="7 8" key="1">
    <citation type="journal article" date="2023" name="Arcadia Sci">
        <title>De novo assembly of a long-read Amblyomma americanum tick genome.</title>
        <authorList>
            <person name="Chou S."/>
            <person name="Poskanzer K.E."/>
            <person name="Rollins M."/>
            <person name="Thuy-Boun P.S."/>
        </authorList>
    </citation>
    <scope>NUCLEOTIDE SEQUENCE [LARGE SCALE GENOMIC DNA]</scope>
    <source>
        <strain evidence="7">F_SG_1</strain>
        <tissue evidence="7">Salivary glands</tissue>
    </source>
</reference>
<feature type="region of interest" description="Disordered" evidence="3">
    <location>
        <begin position="28"/>
        <end position="64"/>
    </location>
</feature>
<dbReference type="InterPro" id="IPR036397">
    <property type="entry name" value="RNaseH_sf"/>
</dbReference>
<dbReference type="Gene3D" id="1.10.340.70">
    <property type="match status" value="1"/>
</dbReference>
<keyword evidence="2" id="KW-0862">Zinc</keyword>
<feature type="region of interest" description="Disordered" evidence="3">
    <location>
        <begin position="244"/>
        <end position="280"/>
    </location>
</feature>
<dbReference type="GO" id="GO:0042575">
    <property type="term" value="C:DNA polymerase complex"/>
    <property type="evidence" value="ECO:0007669"/>
    <property type="project" value="UniProtKB-ARBA"/>
</dbReference>
<keyword evidence="2" id="KW-0479">Metal-binding</keyword>
<dbReference type="Gene3D" id="3.30.420.10">
    <property type="entry name" value="Ribonuclease H-like superfamily/Ribonuclease H"/>
    <property type="match status" value="1"/>
</dbReference>
<dbReference type="EC" id="2.7.7.49" evidence="1"/>
<evidence type="ECO:0000256" key="3">
    <source>
        <dbReference type="SAM" id="MobiDB-lite"/>
    </source>
</evidence>
<dbReference type="InterPro" id="IPR043128">
    <property type="entry name" value="Rev_trsase/Diguanyl_cyclase"/>
</dbReference>
<evidence type="ECO:0000256" key="1">
    <source>
        <dbReference type="ARBA" id="ARBA00012493"/>
    </source>
</evidence>
<dbReference type="PROSITE" id="PS50878">
    <property type="entry name" value="RT_POL"/>
    <property type="match status" value="1"/>
</dbReference>
<organism evidence="7 8">
    <name type="scientific">Amblyomma americanum</name>
    <name type="common">Lone star tick</name>
    <dbReference type="NCBI Taxonomy" id="6943"/>
    <lineage>
        <taxon>Eukaryota</taxon>
        <taxon>Metazoa</taxon>
        <taxon>Ecdysozoa</taxon>
        <taxon>Arthropoda</taxon>
        <taxon>Chelicerata</taxon>
        <taxon>Arachnida</taxon>
        <taxon>Acari</taxon>
        <taxon>Parasitiformes</taxon>
        <taxon>Ixodida</taxon>
        <taxon>Ixodoidea</taxon>
        <taxon>Ixodidae</taxon>
        <taxon>Amblyomminae</taxon>
        <taxon>Amblyomma</taxon>
    </lineage>
</organism>
<keyword evidence="2" id="KW-0863">Zinc-finger</keyword>
<dbReference type="InterPro" id="IPR050951">
    <property type="entry name" value="Retrovirus_Pol_polyprotein"/>
</dbReference>
<proteinExistence type="predicted"/>
<dbReference type="AlphaFoldDB" id="A0AAQ4FJZ3"/>
<dbReference type="SUPFAM" id="SSF56672">
    <property type="entry name" value="DNA/RNA polymerases"/>
    <property type="match status" value="1"/>
</dbReference>
<dbReference type="FunFam" id="1.10.340.70:FF:000001">
    <property type="entry name" value="Retrovirus-related Pol polyprotein from transposon gypsy-like Protein"/>
    <property type="match status" value="1"/>
</dbReference>
<dbReference type="GO" id="GO:0015074">
    <property type="term" value="P:DNA integration"/>
    <property type="evidence" value="ECO:0007669"/>
    <property type="project" value="InterPro"/>
</dbReference>
<dbReference type="GO" id="GO:0003964">
    <property type="term" value="F:RNA-directed DNA polymerase activity"/>
    <property type="evidence" value="ECO:0007669"/>
    <property type="project" value="UniProtKB-EC"/>
</dbReference>
<dbReference type="GO" id="GO:0008270">
    <property type="term" value="F:zinc ion binding"/>
    <property type="evidence" value="ECO:0007669"/>
    <property type="project" value="UniProtKB-KW"/>
</dbReference>
<dbReference type="InterPro" id="IPR001878">
    <property type="entry name" value="Znf_CCHC"/>
</dbReference>